<gene>
    <name evidence="1" type="ORF">ABQ292_10300</name>
</gene>
<keyword evidence="2" id="KW-1185">Reference proteome</keyword>
<proteinExistence type="predicted"/>
<dbReference type="EMBL" id="JBFNXQ010000026">
    <property type="protein sequence ID" value="MEX5718751.1"/>
    <property type="molecule type" value="Genomic_DNA"/>
</dbReference>
<dbReference type="Proteomes" id="UP001560045">
    <property type="component" value="Unassembled WGS sequence"/>
</dbReference>
<accession>A0ABV3XDV7</accession>
<comment type="caution">
    <text evidence="1">The sequence shown here is derived from an EMBL/GenBank/DDBJ whole genome shotgun (WGS) entry which is preliminary data.</text>
</comment>
<dbReference type="RefSeq" id="WP_369205917.1">
    <property type="nucleotide sequence ID" value="NZ_JBFNXQ010000026.1"/>
</dbReference>
<protein>
    <submittedName>
        <fullName evidence="1">Uncharacterized protein</fullName>
    </submittedName>
</protein>
<evidence type="ECO:0000313" key="1">
    <source>
        <dbReference type="EMBL" id="MEX5718751.1"/>
    </source>
</evidence>
<reference evidence="1 2" key="1">
    <citation type="submission" date="2024-06" db="EMBL/GenBank/DDBJ databases">
        <title>Draft genome sequence of Geodermatophilus badlandi, a novel member of the Geodermatophilaceae isolated from badland sedimentary rocks in the Red desert, Wyoming, USA.</title>
        <authorList>
            <person name="Ben Tekaya S."/>
            <person name="Nouioui I."/>
            <person name="Flores G.M."/>
            <person name="Shaal M.N."/>
            <person name="Bredoire F."/>
            <person name="Basile F."/>
            <person name="Van Diepen L."/>
            <person name="Ward N.L."/>
        </authorList>
    </citation>
    <scope>NUCLEOTIDE SEQUENCE [LARGE SCALE GENOMIC DNA]</scope>
    <source>
        <strain evidence="1 2">WL48A</strain>
    </source>
</reference>
<organism evidence="1 2">
    <name type="scientific">Geodermatophilus maliterrae</name>
    <dbReference type="NCBI Taxonomy" id="3162531"/>
    <lineage>
        <taxon>Bacteria</taxon>
        <taxon>Bacillati</taxon>
        <taxon>Actinomycetota</taxon>
        <taxon>Actinomycetes</taxon>
        <taxon>Geodermatophilales</taxon>
        <taxon>Geodermatophilaceae</taxon>
        <taxon>Geodermatophilus</taxon>
    </lineage>
</organism>
<evidence type="ECO:0000313" key="2">
    <source>
        <dbReference type="Proteomes" id="UP001560045"/>
    </source>
</evidence>
<sequence>MAHRPPTGTAPSAEDDLGLAALLDMLAVDPSDDAPAPSGRRPADLLARVRGWLHRAADWGAGPQRSWCAW</sequence>
<name>A0ABV3XDV7_9ACTN</name>